<evidence type="ECO:0000313" key="1">
    <source>
        <dbReference type="EMBL" id="MBC8767239.1"/>
    </source>
</evidence>
<dbReference type="SUPFAM" id="SSF50939">
    <property type="entry name" value="Sialidases"/>
    <property type="match status" value="1"/>
</dbReference>
<accession>A0ABR7QJK6</accession>
<proteinExistence type="predicted"/>
<name>A0ABR7QJK6_9FLAO</name>
<dbReference type="PANTHER" id="PTHR43752:SF2">
    <property type="entry name" value="BNR_ASP-BOX REPEAT FAMILY PROTEIN"/>
    <property type="match status" value="1"/>
</dbReference>
<dbReference type="Proteomes" id="UP000618952">
    <property type="component" value="Unassembled WGS sequence"/>
</dbReference>
<dbReference type="PANTHER" id="PTHR43752">
    <property type="entry name" value="BNR/ASP-BOX REPEAT FAMILY PROTEIN"/>
    <property type="match status" value="1"/>
</dbReference>
<dbReference type="CDD" id="cd15482">
    <property type="entry name" value="Sialidase_non-viral"/>
    <property type="match status" value="1"/>
</dbReference>
<comment type="caution">
    <text evidence="1">The sequence shown here is derived from an EMBL/GenBank/DDBJ whole genome shotgun (WGS) entry which is preliminary data.</text>
</comment>
<evidence type="ECO:0000313" key="2">
    <source>
        <dbReference type="Proteomes" id="UP000618952"/>
    </source>
</evidence>
<dbReference type="EMBL" id="JACLHY010000002">
    <property type="protein sequence ID" value="MBC8767239.1"/>
    <property type="molecule type" value="Genomic_DNA"/>
</dbReference>
<gene>
    <name evidence="1" type="ORF">H4O18_04470</name>
</gene>
<dbReference type="RefSeq" id="WP_187581903.1">
    <property type="nucleotide sequence ID" value="NZ_JACLHY010000002.1"/>
</dbReference>
<keyword evidence="2" id="KW-1185">Reference proteome</keyword>
<dbReference type="Gene3D" id="2.120.10.10">
    <property type="match status" value="1"/>
</dbReference>
<dbReference type="InterPro" id="IPR036278">
    <property type="entry name" value="Sialidase_sf"/>
</dbReference>
<protein>
    <submittedName>
        <fullName evidence="1">Exo-alpha-sialidase</fullName>
    </submittedName>
</protein>
<organism evidence="1 2">
    <name type="scientific">Arenibacter arenosicollis</name>
    <dbReference type="NCBI Taxonomy" id="2762274"/>
    <lineage>
        <taxon>Bacteria</taxon>
        <taxon>Pseudomonadati</taxon>
        <taxon>Bacteroidota</taxon>
        <taxon>Flavobacteriia</taxon>
        <taxon>Flavobacteriales</taxon>
        <taxon>Flavobacteriaceae</taxon>
        <taxon>Arenibacter</taxon>
    </lineage>
</organism>
<reference evidence="1 2" key="1">
    <citation type="submission" date="2020-08" db="EMBL/GenBank/DDBJ databases">
        <title>Arenibacter gaetbuli sp. nov., isolated from a sand dune.</title>
        <authorList>
            <person name="Park S."/>
            <person name="Yoon J.-H."/>
        </authorList>
    </citation>
    <scope>NUCLEOTIDE SEQUENCE [LARGE SCALE GENOMIC DNA]</scope>
    <source>
        <strain evidence="1 2">BSSL-BM3</strain>
    </source>
</reference>
<sequence>MVSCMCKPIVLSTGEWVLPVSTWQINDGAKAVVSVDHGQSWQVRGAVNVPELARSADEHMIVEGKDGTLWMIVRTKYGIGESVSKDKGYS</sequence>